<comment type="caution">
    <text evidence="1">The sequence shown here is derived from an EMBL/GenBank/DDBJ whole genome shotgun (WGS) entry which is preliminary data.</text>
</comment>
<dbReference type="RefSeq" id="WP_055706330.1">
    <property type="nucleotide sequence ID" value="NZ_JBPJFI010000001.1"/>
</dbReference>
<name>A0A542UA32_9ACTN</name>
<dbReference type="EMBL" id="VFNX01000001">
    <property type="protein sequence ID" value="TQK95949.1"/>
    <property type="molecule type" value="Genomic_DNA"/>
</dbReference>
<gene>
    <name evidence="1" type="ORF">FB563_0873</name>
</gene>
<dbReference type="Proteomes" id="UP000318103">
    <property type="component" value="Unassembled WGS sequence"/>
</dbReference>
<organism evidence="1 2">
    <name type="scientific">Streptomyces puniciscabiei</name>
    <dbReference type="NCBI Taxonomy" id="164348"/>
    <lineage>
        <taxon>Bacteria</taxon>
        <taxon>Bacillati</taxon>
        <taxon>Actinomycetota</taxon>
        <taxon>Actinomycetes</taxon>
        <taxon>Kitasatosporales</taxon>
        <taxon>Streptomycetaceae</taxon>
        <taxon>Streptomyces</taxon>
    </lineage>
</organism>
<dbReference type="OrthoDB" id="4338521at2"/>
<keyword evidence="2" id="KW-1185">Reference proteome</keyword>
<accession>A0A542UA32</accession>
<reference evidence="1 2" key="1">
    <citation type="submission" date="2019-06" db="EMBL/GenBank/DDBJ databases">
        <title>Sequencing the genomes of 1000 actinobacteria strains.</title>
        <authorList>
            <person name="Klenk H.-P."/>
        </authorList>
    </citation>
    <scope>NUCLEOTIDE SEQUENCE [LARGE SCALE GENOMIC DNA]</scope>
    <source>
        <strain evidence="1 2">DSM 41929</strain>
    </source>
</reference>
<protein>
    <submittedName>
        <fullName evidence="1">Uncharacterized protein</fullName>
    </submittedName>
</protein>
<dbReference type="AlphaFoldDB" id="A0A542UA32"/>
<evidence type="ECO:0000313" key="1">
    <source>
        <dbReference type="EMBL" id="TQK95949.1"/>
    </source>
</evidence>
<sequence length="578" mass="60693">MTDSGTASATPQFLFDYSTTATNAARLLEEFVRGTLAPAVAGYQATAVDFGSHIFRASAGYAPGAPGTIDGQVTALLSRIIATDKHVALVGKLFQLAGGTRETVVNRVPFVNGPRPVLGQPPLAAPDPILTVFTDDAALAAAERSVGHYGAGNALALSFDWSSTDTGDLAPGLKQLAKYQDDQAFCVEFFNSLPPGTVAELIIYGGPTLNHALATAYASGLLDARVEHEVVRSLELQLEQPSGNPAPAATLNALAADPAAAAAFARYLSKDPKALLHFMGGLGYRHEADPGYTLEAQTGSQRAYLSLLTSAVPEMQPGEVKSLVVAMGAHFPDVTSEDLQAILPDIRHFLATAAGAMSGPLPSDHTIAEHPEALSEWANGFGANMRAFNGIYEHIAKVFIDAQASDDKVQGILTDAMFAVGFTFVPEGVMAAGVSLPLGKWDVGSKVASAVNEDLVKVISPPIPWPKGGDGAKISDFVKAMNRNSALYFMCNTLYSHGMITHRSGGKWVATKWPDLNGPDGPNQLFASLRGPHATMDDPATSAWAWTQHAKGGRKLAELINQFMASADSQPTSVPSGG</sequence>
<evidence type="ECO:0000313" key="2">
    <source>
        <dbReference type="Proteomes" id="UP000318103"/>
    </source>
</evidence>
<proteinExistence type="predicted"/>